<accession>A0ACD5YZB1</accession>
<evidence type="ECO:0000313" key="1">
    <source>
        <dbReference type="EnsemblPlants" id="AVESA.00010b.r2.6CG1095880.1.CDS.1"/>
    </source>
</evidence>
<dbReference type="Proteomes" id="UP001732700">
    <property type="component" value="Chromosome 6C"/>
</dbReference>
<protein>
    <submittedName>
        <fullName evidence="1">Uncharacterized protein</fullName>
    </submittedName>
</protein>
<sequence>MLTVPTSAPTTQRPWRQGPYCRCRRPDLRPPSSFASSATRSGIPSTPSSLPPAWHVGVGCAAPAAAPRASAPAPMAVTTSSLASRPTAAAAALASRRSDPAIRGRVTSPAASKTAASASPPAAPAPLVGSSDKQGRLRAGDGAALLPDFGAAPGQSSSVVAVARHAGEDSFVKTGHVPCLLADGIRSDVPLEVDGQVGEWLSDDEEEEVDGGCEACIRARPVHLASSMSSPPSQAPVLGMPASASTVPASSVATRPSLWASTAEEDEDSDDEELAPRTPPATKLCIATIVDKVESNVVKFTCAAASADGDEQGWVQVGRGGRLGREPSSLLCKEGSQRSLAFKRWARGRCFRCLERGHQVSSCREPFRCIRCRRPGHRERFCRARFPADCSRSSDTRARSPDVRAPCQRSHSLSGLPRHPSPAWSWAEVVSHSSLHAAVPPRSSPRCCKEFKVNANLDSLFQSQVALMRLELIQLVDVRIEEATRPLPEEVATLKQLLSRDGVSLESTEAHYLAPLDSAKQKSSVVEEEHLFGCFSPRGSPYSLSQPDVSAASKDEDLSGLMAPVLQITPKPHDLCGESNVVLPVELGSSEALEVTTTPSPPQSPASAVGGGPLVHSSETLFARELCSLLASLEAASPGYGKDIDCVLAGKASEDLIKKVEKSLRKVSVRGRRRKEGVARKNLAND</sequence>
<evidence type="ECO:0000313" key="2">
    <source>
        <dbReference type="Proteomes" id="UP001732700"/>
    </source>
</evidence>
<reference evidence="1" key="2">
    <citation type="submission" date="2025-09" db="UniProtKB">
        <authorList>
            <consortium name="EnsemblPlants"/>
        </authorList>
    </citation>
    <scope>IDENTIFICATION</scope>
</reference>
<organism evidence="1 2">
    <name type="scientific">Avena sativa</name>
    <name type="common">Oat</name>
    <dbReference type="NCBI Taxonomy" id="4498"/>
    <lineage>
        <taxon>Eukaryota</taxon>
        <taxon>Viridiplantae</taxon>
        <taxon>Streptophyta</taxon>
        <taxon>Embryophyta</taxon>
        <taxon>Tracheophyta</taxon>
        <taxon>Spermatophyta</taxon>
        <taxon>Magnoliopsida</taxon>
        <taxon>Liliopsida</taxon>
        <taxon>Poales</taxon>
        <taxon>Poaceae</taxon>
        <taxon>BOP clade</taxon>
        <taxon>Pooideae</taxon>
        <taxon>Poodae</taxon>
        <taxon>Poeae</taxon>
        <taxon>Poeae Chloroplast Group 1 (Aveneae type)</taxon>
        <taxon>Aveninae</taxon>
        <taxon>Avena</taxon>
    </lineage>
</organism>
<keyword evidence="2" id="KW-1185">Reference proteome</keyword>
<name>A0ACD5YZB1_AVESA</name>
<reference evidence="1" key="1">
    <citation type="submission" date="2021-05" db="EMBL/GenBank/DDBJ databases">
        <authorList>
            <person name="Scholz U."/>
            <person name="Mascher M."/>
            <person name="Fiebig A."/>
        </authorList>
    </citation>
    <scope>NUCLEOTIDE SEQUENCE [LARGE SCALE GENOMIC DNA]</scope>
</reference>
<dbReference type="EnsemblPlants" id="AVESA.00010b.r2.6CG1095880.1">
    <property type="protein sequence ID" value="AVESA.00010b.r2.6CG1095880.1.CDS.1"/>
    <property type="gene ID" value="AVESA.00010b.r2.6CG1095880"/>
</dbReference>
<proteinExistence type="predicted"/>